<name>A0ABT2CNZ8_9ACTN</name>
<dbReference type="RefSeq" id="WP_258790485.1">
    <property type="nucleotide sequence ID" value="NZ_JANUGQ010000031.1"/>
</dbReference>
<comment type="caution">
    <text evidence="1">The sequence shown here is derived from an EMBL/GenBank/DDBJ whole genome shotgun (WGS) entry which is preliminary data.</text>
</comment>
<gene>
    <name evidence="1" type="ORF">NX801_26660</name>
</gene>
<organism evidence="1 2">
    <name type="scientific">Streptomyces pyxinae</name>
    <dbReference type="NCBI Taxonomy" id="2970734"/>
    <lineage>
        <taxon>Bacteria</taxon>
        <taxon>Bacillati</taxon>
        <taxon>Actinomycetota</taxon>
        <taxon>Actinomycetes</taxon>
        <taxon>Kitasatosporales</taxon>
        <taxon>Streptomycetaceae</taxon>
        <taxon>Streptomyces</taxon>
    </lineage>
</organism>
<dbReference type="Proteomes" id="UP001431313">
    <property type="component" value="Unassembled WGS sequence"/>
</dbReference>
<evidence type="ECO:0000313" key="1">
    <source>
        <dbReference type="EMBL" id="MCS0639160.1"/>
    </source>
</evidence>
<reference evidence="1" key="1">
    <citation type="submission" date="2022-08" db="EMBL/GenBank/DDBJ databases">
        <authorList>
            <person name="Somphong A."/>
            <person name="Phongsopitanun W."/>
        </authorList>
    </citation>
    <scope>NUCLEOTIDE SEQUENCE</scope>
    <source>
        <strain evidence="1">LP05-1</strain>
    </source>
</reference>
<accession>A0ABT2CNZ8</accession>
<dbReference type="EMBL" id="JANUGQ010000031">
    <property type="protein sequence ID" value="MCS0639160.1"/>
    <property type="molecule type" value="Genomic_DNA"/>
</dbReference>
<protein>
    <submittedName>
        <fullName evidence="1">Uncharacterized protein</fullName>
    </submittedName>
</protein>
<sequence>MGSYFNTQTILLRNAVSFTEAGKPGIAVQVFENAMRTDGLSFRDGGLFNARRATALALSGEPDEAARVGTVSVKVASSVKSGRTLRVLQETSCALERWNGRPAVREFREALRAG</sequence>
<evidence type="ECO:0000313" key="2">
    <source>
        <dbReference type="Proteomes" id="UP001431313"/>
    </source>
</evidence>
<proteinExistence type="predicted"/>
<keyword evidence="2" id="KW-1185">Reference proteome</keyword>